<dbReference type="Proteomes" id="UP001066276">
    <property type="component" value="Chromosome 10"/>
</dbReference>
<keyword evidence="2" id="KW-0732">Signal</keyword>
<gene>
    <name evidence="3" type="ORF">NDU88_005396</name>
</gene>
<dbReference type="EMBL" id="JANPWB010000014">
    <property type="protein sequence ID" value="KAJ1100310.1"/>
    <property type="molecule type" value="Genomic_DNA"/>
</dbReference>
<evidence type="ECO:0008006" key="5">
    <source>
        <dbReference type="Google" id="ProtNLM"/>
    </source>
</evidence>
<feature type="chain" id="PRO_5043911029" description="Secreted protein" evidence="2">
    <location>
        <begin position="20"/>
        <end position="190"/>
    </location>
</feature>
<evidence type="ECO:0000313" key="4">
    <source>
        <dbReference type="Proteomes" id="UP001066276"/>
    </source>
</evidence>
<dbReference type="AlphaFoldDB" id="A0AAV7MJ99"/>
<sequence>MARDAQLLLFFLVGSRSQGTPCWCWINKPHAKEQYVKEEPRGQPSSGLGINKRTPWGTKCFTTPAPGSGSRTPVAVGGVLLRRRPFLRRAQLERTPRFHLSSFSPPPTVIRPLPPSCSRHLLRAPTLLRPLVPSTGASQPRPLREPQGPRACRGIRRPPCVPPGRHLVCSCNTRTGPVLCWCLEPLEPGN</sequence>
<organism evidence="3 4">
    <name type="scientific">Pleurodeles waltl</name>
    <name type="common">Iberian ribbed newt</name>
    <dbReference type="NCBI Taxonomy" id="8319"/>
    <lineage>
        <taxon>Eukaryota</taxon>
        <taxon>Metazoa</taxon>
        <taxon>Chordata</taxon>
        <taxon>Craniata</taxon>
        <taxon>Vertebrata</taxon>
        <taxon>Euteleostomi</taxon>
        <taxon>Amphibia</taxon>
        <taxon>Batrachia</taxon>
        <taxon>Caudata</taxon>
        <taxon>Salamandroidea</taxon>
        <taxon>Salamandridae</taxon>
        <taxon>Pleurodelinae</taxon>
        <taxon>Pleurodeles</taxon>
    </lineage>
</organism>
<protein>
    <recommendedName>
        <fullName evidence="5">Secreted protein</fullName>
    </recommendedName>
</protein>
<name>A0AAV7MJ99_PLEWA</name>
<feature type="region of interest" description="Disordered" evidence="1">
    <location>
        <begin position="131"/>
        <end position="154"/>
    </location>
</feature>
<keyword evidence="4" id="KW-1185">Reference proteome</keyword>
<evidence type="ECO:0000313" key="3">
    <source>
        <dbReference type="EMBL" id="KAJ1100310.1"/>
    </source>
</evidence>
<proteinExistence type="predicted"/>
<accession>A0AAV7MJ99</accession>
<evidence type="ECO:0000256" key="1">
    <source>
        <dbReference type="SAM" id="MobiDB-lite"/>
    </source>
</evidence>
<evidence type="ECO:0000256" key="2">
    <source>
        <dbReference type="SAM" id="SignalP"/>
    </source>
</evidence>
<feature type="signal peptide" evidence="2">
    <location>
        <begin position="1"/>
        <end position="19"/>
    </location>
</feature>
<reference evidence="3" key="1">
    <citation type="journal article" date="2022" name="bioRxiv">
        <title>Sequencing and chromosome-scale assembly of the giantPleurodeles waltlgenome.</title>
        <authorList>
            <person name="Brown T."/>
            <person name="Elewa A."/>
            <person name="Iarovenko S."/>
            <person name="Subramanian E."/>
            <person name="Araus A.J."/>
            <person name="Petzold A."/>
            <person name="Susuki M."/>
            <person name="Suzuki K.-i.T."/>
            <person name="Hayashi T."/>
            <person name="Toyoda A."/>
            <person name="Oliveira C."/>
            <person name="Osipova E."/>
            <person name="Leigh N.D."/>
            <person name="Simon A."/>
            <person name="Yun M.H."/>
        </authorList>
    </citation>
    <scope>NUCLEOTIDE SEQUENCE</scope>
    <source>
        <strain evidence="3">20211129_DDA</strain>
        <tissue evidence="3">Liver</tissue>
    </source>
</reference>
<comment type="caution">
    <text evidence="3">The sequence shown here is derived from an EMBL/GenBank/DDBJ whole genome shotgun (WGS) entry which is preliminary data.</text>
</comment>
<feature type="region of interest" description="Disordered" evidence="1">
    <location>
        <begin position="37"/>
        <end position="57"/>
    </location>
</feature>